<evidence type="ECO:0000313" key="2">
    <source>
        <dbReference type="EMBL" id="KHN78912.1"/>
    </source>
</evidence>
<evidence type="ECO:0000256" key="1">
    <source>
        <dbReference type="SAM" id="SignalP"/>
    </source>
</evidence>
<keyword evidence="3" id="KW-1185">Reference proteome</keyword>
<feature type="signal peptide" evidence="1">
    <location>
        <begin position="1"/>
        <end position="19"/>
    </location>
</feature>
<protein>
    <recommendedName>
        <fullName evidence="4">Secreted protein</fullName>
    </recommendedName>
</protein>
<dbReference type="Proteomes" id="UP000031036">
    <property type="component" value="Unassembled WGS sequence"/>
</dbReference>
<feature type="chain" id="PRO_5002077091" description="Secreted protein" evidence="1">
    <location>
        <begin position="20"/>
        <end position="80"/>
    </location>
</feature>
<dbReference type="AlphaFoldDB" id="A0A0B2VBU4"/>
<accession>A0A0B2VBU4</accession>
<evidence type="ECO:0008006" key="4">
    <source>
        <dbReference type="Google" id="ProtNLM"/>
    </source>
</evidence>
<comment type="caution">
    <text evidence="2">The sequence shown here is derived from an EMBL/GenBank/DDBJ whole genome shotgun (WGS) entry which is preliminary data.</text>
</comment>
<sequence length="80" mass="8820">MCIAVCALGAFYRLAVVSSLASVGRPCPSHLRTGRMVQQTAAVNANSAQRNEEEKARLFLESQLCKNEKRQRNTNGKRLA</sequence>
<name>A0A0B2VBU4_TOXCA</name>
<dbReference type="EMBL" id="JPKZ01001986">
    <property type="protein sequence ID" value="KHN78912.1"/>
    <property type="molecule type" value="Genomic_DNA"/>
</dbReference>
<organism evidence="2 3">
    <name type="scientific">Toxocara canis</name>
    <name type="common">Canine roundworm</name>
    <dbReference type="NCBI Taxonomy" id="6265"/>
    <lineage>
        <taxon>Eukaryota</taxon>
        <taxon>Metazoa</taxon>
        <taxon>Ecdysozoa</taxon>
        <taxon>Nematoda</taxon>
        <taxon>Chromadorea</taxon>
        <taxon>Rhabditida</taxon>
        <taxon>Spirurina</taxon>
        <taxon>Ascaridomorpha</taxon>
        <taxon>Ascaridoidea</taxon>
        <taxon>Toxocaridae</taxon>
        <taxon>Toxocara</taxon>
    </lineage>
</organism>
<proteinExistence type="predicted"/>
<keyword evidence="1" id="KW-0732">Signal</keyword>
<gene>
    <name evidence="2" type="ORF">Tcan_18056</name>
</gene>
<evidence type="ECO:0000313" key="3">
    <source>
        <dbReference type="Proteomes" id="UP000031036"/>
    </source>
</evidence>
<reference evidence="2 3" key="1">
    <citation type="submission" date="2014-11" db="EMBL/GenBank/DDBJ databases">
        <title>Genetic blueprint of the zoonotic pathogen Toxocara canis.</title>
        <authorList>
            <person name="Zhu X.-Q."/>
            <person name="Korhonen P.K."/>
            <person name="Cai H."/>
            <person name="Young N.D."/>
            <person name="Nejsum P."/>
            <person name="von Samson-Himmelstjerna G."/>
            <person name="Boag P.R."/>
            <person name="Tan P."/>
            <person name="Li Q."/>
            <person name="Min J."/>
            <person name="Yang Y."/>
            <person name="Wang X."/>
            <person name="Fang X."/>
            <person name="Hall R.S."/>
            <person name="Hofmann A."/>
            <person name="Sternberg P.W."/>
            <person name="Jex A.R."/>
            <person name="Gasser R.B."/>
        </authorList>
    </citation>
    <scope>NUCLEOTIDE SEQUENCE [LARGE SCALE GENOMIC DNA]</scope>
    <source>
        <strain evidence="2">PN_DK_2014</strain>
    </source>
</reference>